<dbReference type="Gene3D" id="3.40.50.150">
    <property type="entry name" value="Vaccinia Virus protein VP39"/>
    <property type="match status" value="1"/>
</dbReference>
<comment type="similarity">
    <text evidence="1">Belongs to the methyltransferase superfamily. METL family.</text>
</comment>
<dbReference type="FunCoup" id="E1ZES0">
    <property type="interactions" value="1672"/>
</dbReference>
<evidence type="ECO:0000256" key="3">
    <source>
        <dbReference type="ARBA" id="ARBA00022679"/>
    </source>
</evidence>
<dbReference type="OMA" id="TEFHANQ"/>
<dbReference type="GO" id="GO:0008757">
    <property type="term" value="F:S-adenosylmethionine-dependent methyltransferase activity"/>
    <property type="evidence" value="ECO:0007669"/>
    <property type="project" value="UniProtKB-ARBA"/>
</dbReference>
<dbReference type="RefSeq" id="XP_005847810.1">
    <property type="nucleotide sequence ID" value="XM_005847748.1"/>
</dbReference>
<dbReference type="InterPro" id="IPR029063">
    <property type="entry name" value="SAM-dependent_MTases_sf"/>
</dbReference>
<protein>
    <recommendedName>
        <fullName evidence="4">Methyltransferase type 12 domain-containing protein</fullName>
    </recommendedName>
</protein>
<evidence type="ECO:0000259" key="4">
    <source>
        <dbReference type="Pfam" id="PF08242"/>
    </source>
</evidence>
<dbReference type="Pfam" id="PF08242">
    <property type="entry name" value="Methyltransf_12"/>
    <property type="match status" value="1"/>
</dbReference>
<dbReference type="Proteomes" id="UP000008141">
    <property type="component" value="Unassembled WGS sequence"/>
</dbReference>
<dbReference type="PIRSF" id="PIRSF037755">
    <property type="entry name" value="Mettl2_prd"/>
    <property type="match status" value="1"/>
</dbReference>
<feature type="domain" description="Methyltransferase type 12" evidence="4">
    <location>
        <begin position="57"/>
        <end position="159"/>
    </location>
</feature>
<dbReference type="eggNOG" id="KOG2361">
    <property type="taxonomic scope" value="Eukaryota"/>
</dbReference>
<evidence type="ECO:0000256" key="2">
    <source>
        <dbReference type="ARBA" id="ARBA00022603"/>
    </source>
</evidence>
<dbReference type="InterPro" id="IPR026113">
    <property type="entry name" value="METTL2/6/8-like"/>
</dbReference>
<dbReference type="SUPFAM" id="SSF53335">
    <property type="entry name" value="S-adenosyl-L-methionine-dependent methyltransferases"/>
    <property type="match status" value="1"/>
</dbReference>
<organism evidence="6">
    <name type="scientific">Chlorella variabilis</name>
    <name type="common">Green alga</name>
    <dbReference type="NCBI Taxonomy" id="554065"/>
    <lineage>
        <taxon>Eukaryota</taxon>
        <taxon>Viridiplantae</taxon>
        <taxon>Chlorophyta</taxon>
        <taxon>core chlorophytes</taxon>
        <taxon>Trebouxiophyceae</taxon>
        <taxon>Chlorellales</taxon>
        <taxon>Chlorellaceae</taxon>
        <taxon>Chlorella clade</taxon>
        <taxon>Chlorella</taxon>
    </lineage>
</organism>
<keyword evidence="2" id="KW-0489">Methyltransferase</keyword>
<dbReference type="CDD" id="cd02440">
    <property type="entry name" value="AdoMet_MTases"/>
    <property type="match status" value="1"/>
</dbReference>
<proteinExistence type="inferred from homology"/>
<dbReference type="KEGG" id="cvr:CHLNCDRAFT_23357"/>
<evidence type="ECO:0000256" key="1">
    <source>
        <dbReference type="ARBA" id="ARBA00009725"/>
    </source>
</evidence>
<keyword evidence="6" id="KW-1185">Reference proteome</keyword>
<dbReference type="GeneID" id="17355186"/>
<accession>E1ZES0</accession>
<dbReference type="InterPro" id="IPR013217">
    <property type="entry name" value="Methyltransf_12"/>
</dbReference>
<dbReference type="PANTHER" id="PTHR22809:SF5">
    <property type="entry name" value="TRNA N(3)-METHYLCYTIDINE METHYLTRANSFERASE METTL6"/>
    <property type="match status" value="1"/>
</dbReference>
<sequence length="210" mass="23343">MDLVKDPQVPAHLAAKYEARADHYWDLFYRRNQDRFFKDRHYFEAEFPQLLAARTVLEVGCGAGNTVFPLLELNPGASIYACDFAPSAVGLVRAHPAYATTAGRVHAFVADITADDLTVHVPPGCVDACTMVFVLSAIAPEAMPRVLRRVARTLRPGAQLLFRDYAAGDLAEERLSSQGRQQQLGPNFYVRWDGTRAFYFTEVCGWLGAC</sequence>
<dbReference type="OrthoDB" id="417697at2759"/>
<dbReference type="STRING" id="554065.E1ZES0"/>
<dbReference type="InParanoid" id="E1ZES0"/>
<evidence type="ECO:0000313" key="6">
    <source>
        <dbReference type="Proteomes" id="UP000008141"/>
    </source>
</evidence>
<keyword evidence="3" id="KW-0808">Transferase</keyword>
<name>E1ZES0_CHLVA</name>
<dbReference type="EMBL" id="GL433844">
    <property type="protein sequence ID" value="EFN55708.1"/>
    <property type="molecule type" value="Genomic_DNA"/>
</dbReference>
<dbReference type="GO" id="GO:0032259">
    <property type="term" value="P:methylation"/>
    <property type="evidence" value="ECO:0007669"/>
    <property type="project" value="UniProtKB-KW"/>
</dbReference>
<dbReference type="PANTHER" id="PTHR22809">
    <property type="entry name" value="METHYLTRANSFERASE-RELATED"/>
    <property type="match status" value="1"/>
</dbReference>
<dbReference type="AlphaFoldDB" id="E1ZES0"/>
<evidence type="ECO:0000313" key="5">
    <source>
        <dbReference type="EMBL" id="EFN55708.1"/>
    </source>
</evidence>
<reference evidence="5 6" key="1">
    <citation type="journal article" date="2010" name="Plant Cell">
        <title>The Chlorella variabilis NC64A genome reveals adaptation to photosymbiosis, coevolution with viruses, and cryptic sex.</title>
        <authorList>
            <person name="Blanc G."/>
            <person name="Duncan G."/>
            <person name="Agarkova I."/>
            <person name="Borodovsky M."/>
            <person name="Gurnon J."/>
            <person name="Kuo A."/>
            <person name="Lindquist E."/>
            <person name="Lucas S."/>
            <person name="Pangilinan J."/>
            <person name="Polle J."/>
            <person name="Salamov A."/>
            <person name="Terry A."/>
            <person name="Yamada T."/>
            <person name="Dunigan D.D."/>
            <person name="Grigoriev I.V."/>
            <person name="Claverie J.M."/>
            <person name="Van Etten J.L."/>
        </authorList>
    </citation>
    <scope>NUCLEOTIDE SEQUENCE [LARGE SCALE GENOMIC DNA]</scope>
    <source>
        <strain evidence="5 6">NC64A</strain>
    </source>
</reference>
<dbReference type="GO" id="GO:0008173">
    <property type="term" value="F:RNA methyltransferase activity"/>
    <property type="evidence" value="ECO:0007669"/>
    <property type="project" value="UniProtKB-ARBA"/>
</dbReference>
<gene>
    <name evidence="5" type="ORF">CHLNCDRAFT_23357</name>
</gene>